<accession>G3HU19</accession>
<gene>
    <name evidence="1" type="ORF">I79_014386</name>
</gene>
<dbReference type="InParanoid" id="G3HU19"/>
<evidence type="ECO:0000313" key="1">
    <source>
        <dbReference type="EMBL" id="EGW08562.1"/>
    </source>
</evidence>
<dbReference type="Proteomes" id="UP000001075">
    <property type="component" value="Unassembled WGS sequence"/>
</dbReference>
<organism evidence="1 2">
    <name type="scientific">Cricetulus griseus</name>
    <name type="common">Chinese hamster</name>
    <name type="synonym">Cricetulus barabensis griseus</name>
    <dbReference type="NCBI Taxonomy" id="10029"/>
    <lineage>
        <taxon>Eukaryota</taxon>
        <taxon>Metazoa</taxon>
        <taxon>Chordata</taxon>
        <taxon>Craniata</taxon>
        <taxon>Vertebrata</taxon>
        <taxon>Euteleostomi</taxon>
        <taxon>Mammalia</taxon>
        <taxon>Eutheria</taxon>
        <taxon>Euarchontoglires</taxon>
        <taxon>Glires</taxon>
        <taxon>Rodentia</taxon>
        <taxon>Myomorpha</taxon>
        <taxon>Muroidea</taxon>
        <taxon>Cricetidae</taxon>
        <taxon>Cricetinae</taxon>
        <taxon>Cricetulus</taxon>
    </lineage>
</organism>
<protein>
    <submittedName>
        <fullName evidence="1">Uncharacterized protein</fullName>
    </submittedName>
</protein>
<evidence type="ECO:0000313" key="2">
    <source>
        <dbReference type="Proteomes" id="UP000001075"/>
    </source>
</evidence>
<dbReference type="AlphaFoldDB" id="G3HU19"/>
<dbReference type="EMBL" id="JH000722">
    <property type="protein sequence ID" value="EGW08562.1"/>
    <property type="molecule type" value="Genomic_DNA"/>
</dbReference>
<proteinExistence type="predicted"/>
<reference evidence="2" key="1">
    <citation type="journal article" date="2011" name="Nat. Biotechnol.">
        <title>The genomic sequence of the Chinese hamster ovary (CHO)-K1 cell line.</title>
        <authorList>
            <person name="Xu X."/>
            <person name="Nagarajan H."/>
            <person name="Lewis N.E."/>
            <person name="Pan S."/>
            <person name="Cai Z."/>
            <person name="Liu X."/>
            <person name="Chen W."/>
            <person name="Xie M."/>
            <person name="Wang W."/>
            <person name="Hammond S."/>
            <person name="Andersen M.R."/>
            <person name="Neff N."/>
            <person name="Passarelli B."/>
            <person name="Koh W."/>
            <person name="Fan H.C."/>
            <person name="Wang J."/>
            <person name="Gui Y."/>
            <person name="Lee K.H."/>
            <person name="Betenbaugh M.J."/>
            <person name="Quake S.R."/>
            <person name="Famili I."/>
            <person name="Palsson B.O."/>
            <person name="Wang J."/>
        </authorList>
    </citation>
    <scope>NUCLEOTIDE SEQUENCE [LARGE SCALE GENOMIC DNA]</scope>
    <source>
        <strain evidence="2">CHO K1 cell line</strain>
    </source>
</reference>
<sequence length="97" mass="10804">MCPPENRVTSKCAFLTLIFGHFVLMLLTDVSFPVLASSGPAQFLLLAQKSLPSRYHYYQDAFKGSHGVLSSMCGTEYCNYLLSSTLPQKELRHQASI</sequence>
<name>G3HU19_CRIGR</name>